<sequence length="173" mass="19072">MRVAAADQAGNDRLEGGVRGKLLGFQRDLRLLVNRVFGKKCGTVEVCVVFLDTLIPVFELYVRLRERRQWDNDFSEFVLLSLGAPARDSGGARHGPAAVCLQSRFDSFEVCPGVGTVVTAIVVCGVPEWWHSFGYGWYLYPVVWCDLPLNVLYPSSGLAVCLACSGVVSDLYH</sequence>
<dbReference type="EMBL" id="NMUH01003609">
    <property type="protein sequence ID" value="MQM06367.1"/>
    <property type="molecule type" value="Genomic_DNA"/>
</dbReference>
<dbReference type="Proteomes" id="UP000652761">
    <property type="component" value="Unassembled WGS sequence"/>
</dbReference>
<organism evidence="1 2">
    <name type="scientific">Colocasia esculenta</name>
    <name type="common">Wild taro</name>
    <name type="synonym">Arum esculentum</name>
    <dbReference type="NCBI Taxonomy" id="4460"/>
    <lineage>
        <taxon>Eukaryota</taxon>
        <taxon>Viridiplantae</taxon>
        <taxon>Streptophyta</taxon>
        <taxon>Embryophyta</taxon>
        <taxon>Tracheophyta</taxon>
        <taxon>Spermatophyta</taxon>
        <taxon>Magnoliopsida</taxon>
        <taxon>Liliopsida</taxon>
        <taxon>Araceae</taxon>
        <taxon>Aroideae</taxon>
        <taxon>Colocasieae</taxon>
        <taxon>Colocasia</taxon>
    </lineage>
</organism>
<protein>
    <submittedName>
        <fullName evidence="1">Uncharacterized protein</fullName>
    </submittedName>
</protein>
<evidence type="ECO:0000313" key="2">
    <source>
        <dbReference type="Proteomes" id="UP000652761"/>
    </source>
</evidence>
<dbReference type="AlphaFoldDB" id="A0A843WFY4"/>
<reference evidence="1" key="1">
    <citation type="submission" date="2017-07" db="EMBL/GenBank/DDBJ databases">
        <title>Taro Niue Genome Assembly and Annotation.</title>
        <authorList>
            <person name="Atibalentja N."/>
            <person name="Keating K."/>
            <person name="Fields C.J."/>
        </authorList>
    </citation>
    <scope>NUCLEOTIDE SEQUENCE</scope>
    <source>
        <strain evidence="1">Niue_2</strain>
        <tissue evidence="1">Leaf</tissue>
    </source>
</reference>
<comment type="caution">
    <text evidence="1">The sequence shown here is derived from an EMBL/GenBank/DDBJ whole genome shotgun (WGS) entry which is preliminary data.</text>
</comment>
<accession>A0A843WFY4</accession>
<name>A0A843WFY4_COLES</name>
<proteinExistence type="predicted"/>
<evidence type="ECO:0000313" key="1">
    <source>
        <dbReference type="EMBL" id="MQM06367.1"/>
    </source>
</evidence>
<keyword evidence="2" id="KW-1185">Reference proteome</keyword>
<gene>
    <name evidence="1" type="ORF">Taro_039189</name>
</gene>